<name>A0A0F9BKJ1_9ZZZZ</name>
<evidence type="ECO:0008006" key="2">
    <source>
        <dbReference type="Google" id="ProtNLM"/>
    </source>
</evidence>
<dbReference type="Gene3D" id="3.30.460.70">
    <property type="match status" value="1"/>
</dbReference>
<dbReference type="EMBL" id="LAZR01051565">
    <property type="protein sequence ID" value="KKK84876.1"/>
    <property type="molecule type" value="Genomic_DNA"/>
</dbReference>
<protein>
    <recommendedName>
        <fullName evidence="2">Agglutinin C-terminal domain-containing protein</fullName>
    </recommendedName>
</protein>
<organism evidence="1">
    <name type="scientific">marine sediment metagenome</name>
    <dbReference type="NCBI Taxonomy" id="412755"/>
    <lineage>
        <taxon>unclassified sequences</taxon>
        <taxon>metagenomes</taxon>
        <taxon>ecological metagenomes</taxon>
    </lineage>
</organism>
<dbReference type="AlphaFoldDB" id="A0A0F9BKJ1"/>
<evidence type="ECO:0000313" key="1">
    <source>
        <dbReference type="EMBL" id="KKK84876.1"/>
    </source>
</evidence>
<proteinExistence type="predicted"/>
<comment type="caution">
    <text evidence="1">The sequence shown here is derived from an EMBL/GenBank/DDBJ whole genome shotgun (WGS) entry which is preliminary data.</text>
</comment>
<accession>A0A0F9BKJ1</accession>
<sequence>MCFKKKVTLPSVLKPKPIIRREINNAQLYNLLIAKFPNARIRLSDNTTKLCDISDVQAFLEADETNRYKYIFEDMDCDDYTFTLLGQFSAPPWSAVAVGFVWTDTHAMNICVDANLDIWLIEPQTDSVQSKLESWQGVVVEELFL</sequence>
<reference evidence="1" key="1">
    <citation type="journal article" date="2015" name="Nature">
        <title>Complex archaea that bridge the gap between prokaryotes and eukaryotes.</title>
        <authorList>
            <person name="Spang A."/>
            <person name="Saw J.H."/>
            <person name="Jorgensen S.L."/>
            <person name="Zaremba-Niedzwiedzka K."/>
            <person name="Martijn J."/>
            <person name="Lind A.E."/>
            <person name="van Eijk R."/>
            <person name="Schleper C."/>
            <person name="Guy L."/>
            <person name="Ettema T.J."/>
        </authorList>
    </citation>
    <scope>NUCLEOTIDE SEQUENCE</scope>
</reference>
<gene>
    <name evidence="1" type="ORF">LCGC14_2778940</name>
</gene>